<reference evidence="2" key="1">
    <citation type="submission" date="2023-07" db="EMBL/GenBank/DDBJ databases">
        <authorList>
            <person name="Yue Y."/>
        </authorList>
    </citation>
    <scope>NUCLEOTIDE SEQUENCE [LARGE SCALE GENOMIC DNA]</scope>
    <source>
        <strain evidence="2">2Y89</strain>
    </source>
</reference>
<organism evidence="1 2">
    <name type="scientific">Winogradskyella vincentii</name>
    <dbReference type="NCBI Taxonomy" id="2877122"/>
    <lineage>
        <taxon>Bacteria</taxon>
        <taxon>Pseudomonadati</taxon>
        <taxon>Bacteroidota</taxon>
        <taxon>Flavobacteriia</taxon>
        <taxon>Flavobacteriales</taxon>
        <taxon>Flavobacteriaceae</taxon>
        <taxon>Winogradskyella</taxon>
    </lineage>
</organism>
<proteinExistence type="predicted"/>
<evidence type="ECO:0000313" key="1">
    <source>
        <dbReference type="EMBL" id="MCA0153676.1"/>
    </source>
</evidence>
<dbReference type="Proteomes" id="UP001198402">
    <property type="component" value="Unassembled WGS sequence"/>
</dbReference>
<sequence length="128" mass="14595">MNQHISMDTIIFDGECNLCNGVVGWLLKFAPEDLFQFVAFQSSYGQELLLEHGFPTQQLDTVILIDENGANTHSDGFLSIVSKIPKWKPVAMLLAFIPRMIRDYIYKTASKNRVKWFGKSKSCTIDFN</sequence>
<comment type="caution">
    <text evidence="1">The sequence shown here is derived from an EMBL/GenBank/DDBJ whole genome shotgun (WGS) entry which is preliminary data.</text>
</comment>
<dbReference type="Pfam" id="PF04134">
    <property type="entry name" value="DCC1-like"/>
    <property type="match status" value="1"/>
</dbReference>
<name>A0ABS7Y161_9FLAO</name>
<dbReference type="EMBL" id="JAIUJS010000005">
    <property type="protein sequence ID" value="MCA0153676.1"/>
    <property type="molecule type" value="Genomic_DNA"/>
</dbReference>
<keyword evidence="2" id="KW-1185">Reference proteome</keyword>
<dbReference type="InterPro" id="IPR007263">
    <property type="entry name" value="DCC1-like"/>
</dbReference>
<gene>
    <name evidence="1" type="ORF">LBV24_10650</name>
</gene>
<dbReference type="RefSeq" id="WP_224478638.1">
    <property type="nucleotide sequence ID" value="NZ_JAIUJS010000005.1"/>
</dbReference>
<dbReference type="InterPro" id="IPR052927">
    <property type="entry name" value="DCC_oxidoreductase"/>
</dbReference>
<accession>A0ABS7Y161</accession>
<protein>
    <submittedName>
        <fullName evidence="1">DUF393 domain-containing protein</fullName>
    </submittedName>
</protein>
<dbReference type="PANTHER" id="PTHR33639">
    <property type="entry name" value="THIOL-DISULFIDE OXIDOREDUCTASE DCC"/>
    <property type="match status" value="1"/>
</dbReference>
<evidence type="ECO:0000313" key="2">
    <source>
        <dbReference type="Proteomes" id="UP001198402"/>
    </source>
</evidence>
<dbReference type="PANTHER" id="PTHR33639:SF2">
    <property type="entry name" value="DUF393 DOMAIN-CONTAINING PROTEIN"/>
    <property type="match status" value="1"/>
</dbReference>